<dbReference type="GO" id="GO:0046975">
    <property type="term" value="F:histone H3K36 methyltransferase activity"/>
    <property type="evidence" value="ECO:0007669"/>
    <property type="project" value="TreeGrafter"/>
</dbReference>
<dbReference type="GO" id="GO:0000729">
    <property type="term" value="P:DNA double-strand break processing"/>
    <property type="evidence" value="ECO:0007669"/>
    <property type="project" value="TreeGrafter"/>
</dbReference>
<dbReference type="GO" id="GO:0044774">
    <property type="term" value="P:mitotic DNA integrity checkpoint signaling"/>
    <property type="evidence" value="ECO:0007669"/>
    <property type="project" value="TreeGrafter"/>
</dbReference>
<dbReference type="PANTHER" id="PTHR46060">
    <property type="entry name" value="MARINER MOS1 TRANSPOSASE-LIKE PROTEIN"/>
    <property type="match status" value="1"/>
</dbReference>
<dbReference type="EMBL" id="BGZK01001226">
    <property type="protein sequence ID" value="GBP74867.1"/>
    <property type="molecule type" value="Genomic_DNA"/>
</dbReference>
<dbReference type="GO" id="GO:0031297">
    <property type="term" value="P:replication fork processing"/>
    <property type="evidence" value="ECO:0007669"/>
    <property type="project" value="TreeGrafter"/>
</dbReference>
<keyword evidence="1" id="KW-0489">Methyltransferase</keyword>
<dbReference type="GO" id="GO:0032259">
    <property type="term" value="P:methylation"/>
    <property type="evidence" value="ECO:0007669"/>
    <property type="project" value="UniProtKB-KW"/>
</dbReference>
<protein>
    <submittedName>
        <fullName evidence="1">Histone-lysine N-methyltransferase SETMAR</fullName>
    </submittedName>
</protein>
<dbReference type="GO" id="GO:0003690">
    <property type="term" value="F:double-stranded DNA binding"/>
    <property type="evidence" value="ECO:0007669"/>
    <property type="project" value="TreeGrafter"/>
</dbReference>
<keyword evidence="1" id="KW-0808">Transferase</keyword>
<evidence type="ECO:0000313" key="2">
    <source>
        <dbReference type="Proteomes" id="UP000299102"/>
    </source>
</evidence>
<comment type="caution">
    <text evidence="1">The sequence shown here is derived from an EMBL/GenBank/DDBJ whole genome shotgun (WGS) entry which is preliminary data.</text>
</comment>
<name>A0A4C1YKC7_EUMVA</name>
<dbReference type="GO" id="GO:0042800">
    <property type="term" value="F:histone H3K4 methyltransferase activity"/>
    <property type="evidence" value="ECO:0007669"/>
    <property type="project" value="TreeGrafter"/>
</dbReference>
<dbReference type="GO" id="GO:0000014">
    <property type="term" value="F:single-stranded DNA endodeoxyribonuclease activity"/>
    <property type="evidence" value="ECO:0007669"/>
    <property type="project" value="TreeGrafter"/>
</dbReference>
<dbReference type="AlphaFoldDB" id="A0A4C1YKC7"/>
<dbReference type="GO" id="GO:0005634">
    <property type="term" value="C:nucleus"/>
    <property type="evidence" value="ECO:0007669"/>
    <property type="project" value="TreeGrafter"/>
</dbReference>
<keyword evidence="2" id="KW-1185">Reference proteome</keyword>
<dbReference type="GO" id="GO:0006303">
    <property type="term" value="P:double-strand break repair via nonhomologous end joining"/>
    <property type="evidence" value="ECO:0007669"/>
    <property type="project" value="TreeGrafter"/>
</dbReference>
<dbReference type="Proteomes" id="UP000299102">
    <property type="component" value="Unassembled WGS sequence"/>
</dbReference>
<reference evidence="1 2" key="1">
    <citation type="journal article" date="2019" name="Commun. Biol.">
        <title>The bagworm genome reveals a unique fibroin gene that provides high tensile strength.</title>
        <authorList>
            <person name="Kono N."/>
            <person name="Nakamura H."/>
            <person name="Ohtoshi R."/>
            <person name="Tomita M."/>
            <person name="Numata K."/>
            <person name="Arakawa K."/>
        </authorList>
    </citation>
    <scope>NUCLEOTIDE SEQUENCE [LARGE SCALE GENOMIC DNA]</scope>
</reference>
<dbReference type="InterPro" id="IPR052709">
    <property type="entry name" value="Transposase-MT_Hybrid"/>
</dbReference>
<dbReference type="OrthoDB" id="616263at2759"/>
<proteinExistence type="predicted"/>
<dbReference type="InterPro" id="IPR036397">
    <property type="entry name" value="RNaseH_sf"/>
</dbReference>
<dbReference type="PANTHER" id="PTHR46060:SF2">
    <property type="entry name" value="HISTONE-LYSINE N-METHYLTRANSFERASE SETMAR"/>
    <property type="match status" value="1"/>
</dbReference>
<dbReference type="GO" id="GO:0000793">
    <property type="term" value="C:condensed chromosome"/>
    <property type="evidence" value="ECO:0007669"/>
    <property type="project" value="TreeGrafter"/>
</dbReference>
<dbReference type="GO" id="GO:0035861">
    <property type="term" value="C:site of double-strand break"/>
    <property type="evidence" value="ECO:0007669"/>
    <property type="project" value="TreeGrafter"/>
</dbReference>
<dbReference type="GO" id="GO:0044547">
    <property type="term" value="F:DNA topoisomerase binding"/>
    <property type="evidence" value="ECO:0007669"/>
    <property type="project" value="TreeGrafter"/>
</dbReference>
<gene>
    <name evidence="1" type="primary">SETMAR</name>
    <name evidence="1" type="ORF">EVAR_99692_1</name>
</gene>
<accession>A0A4C1YKC7</accession>
<evidence type="ECO:0000313" key="1">
    <source>
        <dbReference type="EMBL" id="GBP74867.1"/>
    </source>
</evidence>
<dbReference type="GO" id="GO:0003697">
    <property type="term" value="F:single-stranded DNA binding"/>
    <property type="evidence" value="ECO:0007669"/>
    <property type="project" value="TreeGrafter"/>
</dbReference>
<dbReference type="GO" id="GO:0015074">
    <property type="term" value="P:DNA integration"/>
    <property type="evidence" value="ECO:0007669"/>
    <property type="project" value="TreeGrafter"/>
</dbReference>
<organism evidence="1 2">
    <name type="scientific">Eumeta variegata</name>
    <name type="common">Bagworm moth</name>
    <name type="synonym">Eumeta japonica</name>
    <dbReference type="NCBI Taxonomy" id="151549"/>
    <lineage>
        <taxon>Eukaryota</taxon>
        <taxon>Metazoa</taxon>
        <taxon>Ecdysozoa</taxon>
        <taxon>Arthropoda</taxon>
        <taxon>Hexapoda</taxon>
        <taxon>Insecta</taxon>
        <taxon>Pterygota</taxon>
        <taxon>Neoptera</taxon>
        <taxon>Endopterygota</taxon>
        <taxon>Lepidoptera</taxon>
        <taxon>Glossata</taxon>
        <taxon>Ditrysia</taxon>
        <taxon>Tineoidea</taxon>
        <taxon>Psychidae</taxon>
        <taxon>Oiketicinae</taxon>
        <taxon>Eumeta</taxon>
    </lineage>
</organism>
<dbReference type="Gene3D" id="3.30.420.10">
    <property type="entry name" value="Ribonuclease H-like superfamily/Ribonuclease H"/>
    <property type="match status" value="1"/>
</dbReference>
<sequence>MDKVDVIFEKVKQDLLINSYDIAEELKTDHKTVLTHLQKAGYTKKHVTWIPHELTERNVMNRMLICDSLLKRNETELLLKRLITIDEKWIFFINSDKNACDKNEQKGHS</sequence>